<dbReference type="SUPFAM" id="SSF46689">
    <property type="entry name" value="Homeodomain-like"/>
    <property type="match status" value="1"/>
</dbReference>
<evidence type="ECO:0000256" key="1">
    <source>
        <dbReference type="ARBA" id="ARBA00023015"/>
    </source>
</evidence>
<dbReference type="PANTHER" id="PTHR30055">
    <property type="entry name" value="HTH-TYPE TRANSCRIPTIONAL REGULATOR RUTR"/>
    <property type="match status" value="1"/>
</dbReference>
<dbReference type="OrthoDB" id="5292901at2"/>
<proteinExistence type="predicted"/>
<dbReference type="InterPro" id="IPR001647">
    <property type="entry name" value="HTH_TetR"/>
</dbReference>
<comment type="caution">
    <text evidence="6">The sequence shown here is derived from an EMBL/GenBank/DDBJ whole genome shotgun (WGS) entry which is preliminary data.</text>
</comment>
<evidence type="ECO:0000259" key="5">
    <source>
        <dbReference type="PROSITE" id="PS50977"/>
    </source>
</evidence>
<dbReference type="AlphaFoldDB" id="A0A916W059"/>
<dbReference type="RefSeq" id="WP_127072184.1">
    <property type="nucleotide sequence ID" value="NZ_BMKB01000004.1"/>
</dbReference>
<evidence type="ECO:0000256" key="2">
    <source>
        <dbReference type="ARBA" id="ARBA00023125"/>
    </source>
</evidence>
<keyword evidence="1" id="KW-0805">Transcription regulation</keyword>
<dbReference type="PROSITE" id="PS50977">
    <property type="entry name" value="HTH_TETR_2"/>
    <property type="match status" value="1"/>
</dbReference>
<dbReference type="Gene3D" id="1.10.357.10">
    <property type="entry name" value="Tetracycline Repressor, domain 2"/>
    <property type="match status" value="1"/>
</dbReference>
<dbReference type="GO" id="GO:0003700">
    <property type="term" value="F:DNA-binding transcription factor activity"/>
    <property type="evidence" value="ECO:0007669"/>
    <property type="project" value="TreeGrafter"/>
</dbReference>
<dbReference type="Pfam" id="PF00440">
    <property type="entry name" value="TetR_N"/>
    <property type="match status" value="1"/>
</dbReference>
<keyword evidence="2 4" id="KW-0238">DNA-binding</keyword>
<gene>
    <name evidence="6" type="ORF">GCM10011499_27240</name>
</gene>
<dbReference type="PANTHER" id="PTHR30055:SF234">
    <property type="entry name" value="HTH-TYPE TRANSCRIPTIONAL REGULATOR BETI"/>
    <property type="match status" value="1"/>
</dbReference>
<dbReference type="FunFam" id="1.10.10.60:FF:000141">
    <property type="entry name" value="TetR family transcriptional regulator"/>
    <property type="match status" value="1"/>
</dbReference>
<dbReference type="PROSITE" id="PS01081">
    <property type="entry name" value="HTH_TETR_1"/>
    <property type="match status" value="1"/>
</dbReference>
<dbReference type="PRINTS" id="PR00455">
    <property type="entry name" value="HTHTETR"/>
</dbReference>
<feature type="domain" description="HTH tetR-type" evidence="5">
    <location>
        <begin position="10"/>
        <end position="70"/>
    </location>
</feature>
<evidence type="ECO:0000256" key="4">
    <source>
        <dbReference type="PROSITE-ProRule" id="PRU00335"/>
    </source>
</evidence>
<feature type="DNA-binding region" description="H-T-H motif" evidence="4">
    <location>
        <begin position="33"/>
        <end position="52"/>
    </location>
</feature>
<keyword evidence="7" id="KW-1185">Reference proteome</keyword>
<evidence type="ECO:0000313" key="6">
    <source>
        <dbReference type="EMBL" id="GGA55664.1"/>
    </source>
</evidence>
<evidence type="ECO:0000256" key="3">
    <source>
        <dbReference type="ARBA" id="ARBA00023163"/>
    </source>
</evidence>
<protein>
    <recommendedName>
        <fullName evidence="5">HTH tetR-type domain-containing protein</fullName>
    </recommendedName>
</protein>
<name>A0A916W059_9HYPH</name>
<reference evidence="6 7" key="1">
    <citation type="journal article" date="2014" name="Int. J. Syst. Evol. Microbiol.">
        <title>Complete genome sequence of Corynebacterium casei LMG S-19264T (=DSM 44701T), isolated from a smear-ripened cheese.</title>
        <authorList>
            <consortium name="US DOE Joint Genome Institute (JGI-PGF)"/>
            <person name="Walter F."/>
            <person name="Albersmeier A."/>
            <person name="Kalinowski J."/>
            <person name="Ruckert C."/>
        </authorList>
    </citation>
    <scope>NUCLEOTIDE SEQUENCE [LARGE SCALE GENOMIC DNA]</scope>
    <source>
        <strain evidence="6 7">CGMCC 1.15896</strain>
    </source>
</reference>
<dbReference type="InterPro" id="IPR009057">
    <property type="entry name" value="Homeodomain-like_sf"/>
</dbReference>
<evidence type="ECO:0000313" key="7">
    <source>
        <dbReference type="Proteomes" id="UP000596977"/>
    </source>
</evidence>
<keyword evidence="3" id="KW-0804">Transcription</keyword>
<dbReference type="GO" id="GO:0000976">
    <property type="term" value="F:transcription cis-regulatory region binding"/>
    <property type="evidence" value="ECO:0007669"/>
    <property type="project" value="TreeGrafter"/>
</dbReference>
<sequence length="184" mass="20084">MSITNSKRTMEKRRHILDAARNLILRNGLRGTTMEAIAKEARVAKPTLYKHFSDKDAVFSAILSDLAVAKSRAFKEGFEEAGDIRKRVAGGLAKKFGLVAEVLEASPHANELIGAHHRMARPLRVVDEAIAEQIAEALQEAGFSEAQRLTEVILAACSGILSTFQTAAAVREAVTMLCLQMLKK</sequence>
<organism evidence="6 7">
    <name type="scientific">Pelagibacterium lentulum</name>
    <dbReference type="NCBI Taxonomy" id="2029865"/>
    <lineage>
        <taxon>Bacteria</taxon>
        <taxon>Pseudomonadati</taxon>
        <taxon>Pseudomonadota</taxon>
        <taxon>Alphaproteobacteria</taxon>
        <taxon>Hyphomicrobiales</taxon>
        <taxon>Devosiaceae</taxon>
        <taxon>Pelagibacterium</taxon>
    </lineage>
</organism>
<dbReference type="EMBL" id="BMKB01000004">
    <property type="protein sequence ID" value="GGA55664.1"/>
    <property type="molecule type" value="Genomic_DNA"/>
</dbReference>
<accession>A0A916W059</accession>
<dbReference type="InterPro" id="IPR023772">
    <property type="entry name" value="DNA-bd_HTH_TetR-type_CS"/>
</dbReference>
<dbReference type="Proteomes" id="UP000596977">
    <property type="component" value="Unassembled WGS sequence"/>
</dbReference>
<dbReference type="InterPro" id="IPR050109">
    <property type="entry name" value="HTH-type_TetR-like_transc_reg"/>
</dbReference>